<dbReference type="RefSeq" id="WP_258857254.1">
    <property type="nucleotide sequence ID" value="NZ_JANUGV010000004.1"/>
</dbReference>
<accession>A0ABT2BM75</accession>
<reference evidence="1 2" key="1">
    <citation type="submission" date="2022-08" db="EMBL/GenBank/DDBJ databases">
        <title>Reclassification of Massilia species as members of the genera Telluria, Duganella, Pseudoduganella, Mokoshia gen. nov. and Zemynaea gen. nov. using orthogonal and non-orthogonal genome-based approaches.</title>
        <authorList>
            <person name="Bowman J.P."/>
        </authorList>
    </citation>
    <scope>NUCLEOTIDE SEQUENCE [LARGE SCALE GENOMIC DNA]</scope>
    <source>
        <strain evidence="1 2">JCM 31607</strain>
    </source>
</reference>
<keyword evidence="2" id="KW-1185">Reference proteome</keyword>
<name>A0ABT2BM75_9BURK</name>
<protein>
    <submittedName>
        <fullName evidence="1">Uncharacterized protein</fullName>
    </submittedName>
</protein>
<evidence type="ECO:0000313" key="2">
    <source>
        <dbReference type="Proteomes" id="UP001205861"/>
    </source>
</evidence>
<dbReference type="Proteomes" id="UP001205861">
    <property type="component" value="Unassembled WGS sequence"/>
</dbReference>
<proteinExistence type="predicted"/>
<evidence type="ECO:0000313" key="1">
    <source>
        <dbReference type="EMBL" id="MCS0609604.1"/>
    </source>
</evidence>
<dbReference type="EMBL" id="JANUGV010000004">
    <property type="protein sequence ID" value="MCS0609604.1"/>
    <property type="molecule type" value="Genomic_DNA"/>
</dbReference>
<comment type="caution">
    <text evidence="1">The sequence shown here is derived from an EMBL/GenBank/DDBJ whole genome shotgun (WGS) entry which is preliminary data.</text>
</comment>
<sequence>MFGLLKRAAVHVPGPGSGFVAVRATGRVAVAHGCGAVIVDGAGRTRRQAGAGRVAAAEGEVAWLYHPGPYQADLTPFAAAPEIGLRVDFAVDSPDPRLRQQRFDLYLASEAAERVELAALAGAMESALQAELARGHLELPPCATLDEWNAFRAGFNQLMYTRFGVSVDDCVPVDLAASRDYGRMLAERETAAVAPNSAAVEVVAEQAFDAAATDARVLRRLFLELPWLMGELRQAPLPTGPGEYVRQRVLLHRLDLASLCAATMPALELAGPGQPLAAIEQMRRARHSQQAAHALDEAWALLARTERADAHSADTRLDELDRIVANLEYHCTGRRAVRAGAPA</sequence>
<gene>
    <name evidence="1" type="ORF">NX773_15660</name>
</gene>
<organism evidence="1 2">
    <name type="scientific">Massilia solisilvae</name>
    <dbReference type="NCBI Taxonomy" id="1811225"/>
    <lineage>
        <taxon>Bacteria</taxon>
        <taxon>Pseudomonadati</taxon>
        <taxon>Pseudomonadota</taxon>
        <taxon>Betaproteobacteria</taxon>
        <taxon>Burkholderiales</taxon>
        <taxon>Oxalobacteraceae</taxon>
        <taxon>Telluria group</taxon>
        <taxon>Massilia</taxon>
    </lineage>
</organism>